<dbReference type="OrthoDB" id="9815286at2"/>
<comment type="subcellular location">
    <subcellularLocation>
        <location evidence="1">Cell membrane</location>
        <topology evidence="1">Single-pass membrane protein</topology>
    </subcellularLocation>
</comment>
<dbReference type="PANTHER" id="PTHR33885:SF3">
    <property type="entry name" value="PHAGE SHOCK PROTEIN C"/>
    <property type="match status" value="1"/>
</dbReference>
<keyword evidence="5 6" id="KW-0472">Membrane</keyword>
<gene>
    <name evidence="8" type="ORF">ABE41_016440</name>
</gene>
<dbReference type="Proteomes" id="UP000077412">
    <property type="component" value="Chromosome"/>
</dbReference>
<proteinExistence type="predicted"/>
<dbReference type="GO" id="GO:0005886">
    <property type="term" value="C:plasma membrane"/>
    <property type="evidence" value="ECO:0007669"/>
    <property type="project" value="UniProtKB-SubCell"/>
</dbReference>
<keyword evidence="4 6" id="KW-1133">Transmembrane helix</keyword>
<protein>
    <recommendedName>
        <fullName evidence="7">Phage shock protein PspC N-terminal domain-containing protein</fullName>
    </recommendedName>
</protein>
<evidence type="ECO:0000256" key="1">
    <source>
        <dbReference type="ARBA" id="ARBA00004162"/>
    </source>
</evidence>
<dbReference type="AlphaFoldDB" id="A0A1B1Z884"/>
<keyword evidence="9" id="KW-1185">Reference proteome</keyword>
<dbReference type="EMBL" id="CP016761">
    <property type="protein sequence ID" value="ANX13601.1"/>
    <property type="molecule type" value="Genomic_DNA"/>
</dbReference>
<name>A0A1B1Z884_9BACL</name>
<feature type="transmembrane region" description="Helical" evidence="6">
    <location>
        <begin position="32"/>
        <end position="57"/>
    </location>
</feature>
<keyword evidence="2" id="KW-1003">Cell membrane</keyword>
<feature type="domain" description="Phage shock protein PspC N-terminal" evidence="7">
    <location>
        <begin position="2"/>
        <end position="60"/>
    </location>
</feature>
<evidence type="ECO:0000256" key="4">
    <source>
        <dbReference type="ARBA" id="ARBA00022989"/>
    </source>
</evidence>
<evidence type="ECO:0000259" key="7">
    <source>
        <dbReference type="Pfam" id="PF04024"/>
    </source>
</evidence>
<keyword evidence="3 6" id="KW-0812">Transmembrane</keyword>
<dbReference type="Pfam" id="PF04024">
    <property type="entry name" value="PspC"/>
    <property type="match status" value="1"/>
</dbReference>
<dbReference type="InterPro" id="IPR007168">
    <property type="entry name" value="Phageshock_PspC_N"/>
</dbReference>
<dbReference type="STRING" id="255247.ABE41_016440"/>
<evidence type="ECO:0000256" key="6">
    <source>
        <dbReference type="SAM" id="Phobius"/>
    </source>
</evidence>
<evidence type="ECO:0000313" key="9">
    <source>
        <dbReference type="Proteomes" id="UP000077412"/>
    </source>
</evidence>
<dbReference type="KEGG" id="far:ABE41_016440"/>
<dbReference type="InterPro" id="IPR052027">
    <property type="entry name" value="PspC"/>
</dbReference>
<evidence type="ECO:0000256" key="5">
    <source>
        <dbReference type="ARBA" id="ARBA00023136"/>
    </source>
</evidence>
<accession>A0A1B1Z884</accession>
<evidence type="ECO:0000256" key="3">
    <source>
        <dbReference type="ARBA" id="ARBA00022692"/>
    </source>
</evidence>
<organism evidence="8 9">
    <name type="scientific">Fictibacillus arsenicus</name>
    <dbReference type="NCBI Taxonomy" id="255247"/>
    <lineage>
        <taxon>Bacteria</taxon>
        <taxon>Bacillati</taxon>
        <taxon>Bacillota</taxon>
        <taxon>Bacilli</taxon>
        <taxon>Bacillales</taxon>
        <taxon>Fictibacillaceae</taxon>
        <taxon>Fictibacillus</taxon>
    </lineage>
</organism>
<dbReference type="RefSeq" id="WP_066292651.1">
    <property type="nucleotide sequence ID" value="NZ_CP016761.1"/>
</dbReference>
<sequence length="63" mass="6613">MKKLKRSNDAKIAGVCGGLAEYMNVDATVVRLGTVALAIFTAVIPVGLSYIIAMAVMPEESDV</sequence>
<dbReference type="PANTHER" id="PTHR33885">
    <property type="entry name" value="PHAGE SHOCK PROTEIN C"/>
    <property type="match status" value="1"/>
</dbReference>
<reference evidence="8 9" key="1">
    <citation type="submission" date="2016-08" db="EMBL/GenBank/DDBJ databases">
        <title>Complete genome sequence of Fictibacillus arsenicus G25-54, a strain with toxicity to nematodes and a potential arsenic-resistance activity.</title>
        <authorList>
            <person name="Zheng Z."/>
        </authorList>
    </citation>
    <scope>NUCLEOTIDE SEQUENCE [LARGE SCALE GENOMIC DNA]</scope>
    <source>
        <strain evidence="8 9">G25-54</strain>
    </source>
</reference>
<evidence type="ECO:0000256" key="2">
    <source>
        <dbReference type="ARBA" id="ARBA00022475"/>
    </source>
</evidence>
<evidence type="ECO:0000313" key="8">
    <source>
        <dbReference type="EMBL" id="ANX13601.1"/>
    </source>
</evidence>